<accession>A0ABT9Z7E5</accession>
<comment type="caution">
    <text evidence="1">The sequence shown here is derived from an EMBL/GenBank/DDBJ whole genome shotgun (WGS) entry which is preliminary data.</text>
</comment>
<reference evidence="1 2" key="1">
    <citation type="submission" date="2023-07" db="EMBL/GenBank/DDBJ databases">
        <title>Genomic Encyclopedia of Type Strains, Phase IV (KMG-IV): sequencing the most valuable type-strain genomes for metagenomic binning, comparative biology and taxonomic classification.</title>
        <authorList>
            <person name="Goeker M."/>
        </authorList>
    </citation>
    <scope>NUCLEOTIDE SEQUENCE [LARGE SCALE GENOMIC DNA]</scope>
    <source>
        <strain evidence="1 2">DSM 17723</strain>
    </source>
</reference>
<dbReference type="EMBL" id="JAUSTZ010000011">
    <property type="protein sequence ID" value="MDQ0227736.1"/>
    <property type="molecule type" value="Genomic_DNA"/>
</dbReference>
<keyword evidence="2" id="KW-1185">Reference proteome</keyword>
<name>A0ABT9Z7E5_9BACI</name>
<evidence type="ECO:0000313" key="2">
    <source>
        <dbReference type="Proteomes" id="UP001232245"/>
    </source>
</evidence>
<dbReference type="Proteomes" id="UP001232245">
    <property type="component" value="Unassembled WGS sequence"/>
</dbReference>
<organism evidence="1 2">
    <name type="scientific">Metabacillus niabensis</name>
    <dbReference type="NCBI Taxonomy" id="324854"/>
    <lineage>
        <taxon>Bacteria</taxon>
        <taxon>Bacillati</taxon>
        <taxon>Bacillota</taxon>
        <taxon>Bacilli</taxon>
        <taxon>Bacillales</taxon>
        <taxon>Bacillaceae</taxon>
        <taxon>Metabacillus</taxon>
    </lineage>
</organism>
<dbReference type="RefSeq" id="WP_174881053.1">
    <property type="nucleotide sequence ID" value="NZ_CADEPK010000301.1"/>
</dbReference>
<sequence>MTKDGSNIRDWWKLESKYFYNTEFGEGKIHYYKNIKTGEISSFDSKLKVSKPKNLRVNNKDLFWIIDLDEKFFSC</sequence>
<protein>
    <submittedName>
        <fullName evidence="1">Uncharacterized protein</fullName>
    </submittedName>
</protein>
<evidence type="ECO:0000313" key="1">
    <source>
        <dbReference type="EMBL" id="MDQ0227736.1"/>
    </source>
</evidence>
<gene>
    <name evidence="1" type="ORF">J2S02_004083</name>
</gene>
<proteinExistence type="predicted"/>